<evidence type="ECO:0000313" key="3">
    <source>
        <dbReference type="Proteomes" id="UP000504618"/>
    </source>
</evidence>
<dbReference type="InterPro" id="IPR040391">
    <property type="entry name" value="BEND5"/>
</dbReference>
<dbReference type="AlphaFoldDB" id="A0A6J1R5L0"/>
<reference evidence="4" key="1">
    <citation type="submission" date="2025-08" db="UniProtKB">
        <authorList>
            <consortium name="RefSeq"/>
        </authorList>
    </citation>
    <scope>IDENTIFICATION</scope>
    <source>
        <tissue evidence="4">Whole body</tissue>
    </source>
</reference>
<dbReference type="InterPro" id="IPR018379">
    <property type="entry name" value="BEN_domain"/>
</dbReference>
<feature type="region of interest" description="Disordered" evidence="1">
    <location>
        <begin position="165"/>
        <end position="238"/>
    </location>
</feature>
<keyword evidence="3" id="KW-1185">Reference proteome</keyword>
<sequence length="238" mass="27295">MNSMKELIDTVVNEVADLKILIMNGEQIDLEGRQNRDCYPVGYVRHTDNEMHLGNDIWLPVHLYDTAVVSCKTASKFVKYMAIAIFGIRTLKDSSISGKVSNRNIKSKPNEIPRPPLDSKKIGAIKKILRFWMLSINKTEEECDLQEIRVSKYIASKIYDLRIDQTEKKQHKKRSHKGKGNEPPETPEAAHERQEEAGGFQYDDEELHKADSDISQHLDTSEEEEAKKSNSSFEDFPM</sequence>
<dbReference type="GeneID" id="112466191"/>
<dbReference type="GO" id="GO:0045892">
    <property type="term" value="P:negative regulation of DNA-templated transcription"/>
    <property type="evidence" value="ECO:0007669"/>
    <property type="project" value="InterPro"/>
</dbReference>
<dbReference type="PANTHER" id="PTHR14628:SF1">
    <property type="entry name" value="BEN DOMAIN-CONTAINING PROTEIN 5"/>
    <property type="match status" value="1"/>
</dbReference>
<protein>
    <submittedName>
        <fullName evidence="4">BEN domain-containing protein 5-like isoform X2</fullName>
    </submittedName>
</protein>
<feature type="compositionally biased region" description="Low complexity" evidence="1">
    <location>
        <begin position="229"/>
        <end position="238"/>
    </location>
</feature>
<dbReference type="Proteomes" id="UP000504618">
    <property type="component" value="Unplaced"/>
</dbReference>
<feature type="compositionally biased region" description="Basic and acidic residues" evidence="1">
    <location>
        <begin position="206"/>
        <end position="228"/>
    </location>
</feature>
<dbReference type="Gene3D" id="1.10.10.2590">
    <property type="entry name" value="BEN domain"/>
    <property type="match status" value="1"/>
</dbReference>
<accession>A0A6J1R5L0</accession>
<proteinExistence type="predicted"/>
<dbReference type="PROSITE" id="PS51457">
    <property type="entry name" value="BEN"/>
    <property type="match status" value="1"/>
</dbReference>
<organism evidence="3 4">
    <name type="scientific">Temnothorax curvispinosus</name>
    <dbReference type="NCBI Taxonomy" id="300111"/>
    <lineage>
        <taxon>Eukaryota</taxon>
        <taxon>Metazoa</taxon>
        <taxon>Ecdysozoa</taxon>
        <taxon>Arthropoda</taxon>
        <taxon>Hexapoda</taxon>
        <taxon>Insecta</taxon>
        <taxon>Pterygota</taxon>
        <taxon>Neoptera</taxon>
        <taxon>Endopterygota</taxon>
        <taxon>Hymenoptera</taxon>
        <taxon>Apocrita</taxon>
        <taxon>Aculeata</taxon>
        <taxon>Formicoidea</taxon>
        <taxon>Formicidae</taxon>
        <taxon>Myrmicinae</taxon>
        <taxon>Temnothorax</taxon>
    </lineage>
</organism>
<evidence type="ECO:0000259" key="2">
    <source>
        <dbReference type="PROSITE" id="PS51457"/>
    </source>
</evidence>
<feature type="domain" description="BEN" evidence="2">
    <location>
        <begin position="54"/>
        <end position="165"/>
    </location>
</feature>
<dbReference type="PANTHER" id="PTHR14628">
    <property type="entry name" value="BEN DOMAIN-CONTAINING PROTEIN 5"/>
    <property type="match status" value="1"/>
</dbReference>
<evidence type="ECO:0000313" key="4">
    <source>
        <dbReference type="RefSeq" id="XP_024889912.1"/>
    </source>
</evidence>
<feature type="compositionally biased region" description="Basic residues" evidence="1">
    <location>
        <begin position="169"/>
        <end position="178"/>
    </location>
</feature>
<name>A0A6J1R5L0_9HYME</name>
<gene>
    <name evidence="4" type="primary">LOC112466191</name>
</gene>
<dbReference type="GO" id="GO:0003677">
    <property type="term" value="F:DNA binding"/>
    <property type="evidence" value="ECO:0007669"/>
    <property type="project" value="InterPro"/>
</dbReference>
<evidence type="ECO:0000256" key="1">
    <source>
        <dbReference type="SAM" id="MobiDB-lite"/>
    </source>
</evidence>
<dbReference type="RefSeq" id="XP_024889912.1">
    <property type="nucleotide sequence ID" value="XM_025034144.1"/>
</dbReference>